<proteinExistence type="predicted"/>
<reference evidence="3" key="1">
    <citation type="journal article" date="2014" name="Science">
        <title>Ancient hybridizations among the ancestral genomes of bread wheat.</title>
        <authorList>
            <consortium name="International Wheat Genome Sequencing Consortium,"/>
            <person name="Marcussen T."/>
            <person name="Sandve S.R."/>
            <person name="Heier L."/>
            <person name="Spannagl M."/>
            <person name="Pfeifer M."/>
            <person name="Jakobsen K.S."/>
            <person name="Wulff B.B."/>
            <person name="Steuernagel B."/>
            <person name="Mayer K.F."/>
            <person name="Olsen O.A."/>
        </authorList>
    </citation>
    <scope>NUCLEOTIDE SEQUENCE [LARGE SCALE GENOMIC DNA]</scope>
    <source>
        <strain evidence="3">cv. AL8/78</strain>
    </source>
</reference>
<feature type="transmembrane region" description="Helical" evidence="1">
    <location>
        <begin position="48"/>
        <end position="66"/>
    </location>
</feature>
<evidence type="ECO:0000256" key="1">
    <source>
        <dbReference type="SAM" id="Phobius"/>
    </source>
</evidence>
<feature type="transmembrane region" description="Helical" evidence="1">
    <location>
        <begin position="17"/>
        <end position="36"/>
    </location>
</feature>
<evidence type="ECO:0000313" key="3">
    <source>
        <dbReference type="Proteomes" id="UP000015105"/>
    </source>
</evidence>
<dbReference type="Gramene" id="AET4Gv20244800.7">
    <property type="protein sequence ID" value="AET4Gv20244800.7"/>
    <property type="gene ID" value="AET4Gv20244800"/>
</dbReference>
<keyword evidence="1" id="KW-0812">Transmembrane</keyword>
<name>A0A453HNK0_AEGTS</name>
<keyword evidence="1" id="KW-1133">Transmembrane helix</keyword>
<keyword evidence="1" id="KW-0472">Membrane</keyword>
<protein>
    <submittedName>
        <fullName evidence="2">Uncharacterized protein</fullName>
    </submittedName>
</protein>
<sequence>MLITGLHRVLDGKASSILASLFICPVTYNVVFHFSIHGWPHLIVYEQSYSTVSALVCNGFVLVKLIRLAMRC</sequence>
<reference evidence="2" key="3">
    <citation type="journal article" date="2017" name="Nature">
        <title>Genome sequence of the progenitor of the wheat D genome Aegilops tauschii.</title>
        <authorList>
            <person name="Luo M.C."/>
            <person name="Gu Y.Q."/>
            <person name="Puiu D."/>
            <person name="Wang H."/>
            <person name="Twardziok S.O."/>
            <person name="Deal K.R."/>
            <person name="Huo N."/>
            <person name="Zhu T."/>
            <person name="Wang L."/>
            <person name="Wang Y."/>
            <person name="McGuire P.E."/>
            <person name="Liu S."/>
            <person name="Long H."/>
            <person name="Ramasamy R.K."/>
            <person name="Rodriguez J.C."/>
            <person name="Van S.L."/>
            <person name="Yuan L."/>
            <person name="Wang Z."/>
            <person name="Xia Z."/>
            <person name="Xiao L."/>
            <person name="Anderson O.D."/>
            <person name="Ouyang S."/>
            <person name="Liang Y."/>
            <person name="Zimin A.V."/>
            <person name="Pertea G."/>
            <person name="Qi P."/>
            <person name="Bennetzen J.L."/>
            <person name="Dai X."/>
            <person name="Dawson M.W."/>
            <person name="Muller H.G."/>
            <person name="Kugler K."/>
            <person name="Rivarola-Duarte L."/>
            <person name="Spannagl M."/>
            <person name="Mayer K.F.X."/>
            <person name="Lu F.H."/>
            <person name="Bevan M.W."/>
            <person name="Leroy P."/>
            <person name="Li P."/>
            <person name="You F.M."/>
            <person name="Sun Q."/>
            <person name="Liu Z."/>
            <person name="Lyons E."/>
            <person name="Wicker T."/>
            <person name="Salzberg S.L."/>
            <person name="Devos K.M."/>
            <person name="Dvorak J."/>
        </authorList>
    </citation>
    <scope>NUCLEOTIDE SEQUENCE [LARGE SCALE GENOMIC DNA]</scope>
    <source>
        <strain evidence="2">cv. AL8/78</strain>
    </source>
</reference>
<organism evidence="2 3">
    <name type="scientific">Aegilops tauschii subsp. strangulata</name>
    <name type="common">Goatgrass</name>
    <dbReference type="NCBI Taxonomy" id="200361"/>
    <lineage>
        <taxon>Eukaryota</taxon>
        <taxon>Viridiplantae</taxon>
        <taxon>Streptophyta</taxon>
        <taxon>Embryophyta</taxon>
        <taxon>Tracheophyta</taxon>
        <taxon>Spermatophyta</taxon>
        <taxon>Magnoliopsida</taxon>
        <taxon>Liliopsida</taxon>
        <taxon>Poales</taxon>
        <taxon>Poaceae</taxon>
        <taxon>BOP clade</taxon>
        <taxon>Pooideae</taxon>
        <taxon>Triticodae</taxon>
        <taxon>Triticeae</taxon>
        <taxon>Triticinae</taxon>
        <taxon>Aegilops</taxon>
    </lineage>
</organism>
<reference evidence="3" key="2">
    <citation type="journal article" date="2017" name="Nat. Plants">
        <title>The Aegilops tauschii genome reveals multiple impacts of transposons.</title>
        <authorList>
            <person name="Zhao G."/>
            <person name="Zou C."/>
            <person name="Li K."/>
            <person name="Wang K."/>
            <person name="Li T."/>
            <person name="Gao L."/>
            <person name="Zhang X."/>
            <person name="Wang H."/>
            <person name="Yang Z."/>
            <person name="Liu X."/>
            <person name="Jiang W."/>
            <person name="Mao L."/>
            <person name="Kong X."/>
            <person name="Jiao Y."/>
            <person name="Jia J."/>
        </authorList>
    </citation>
    <scope>NUCLEOTIDE SEQUENCE [LARGE SCALE GENOMIC DNA]</scope>
    <source>
        <strain evidence="3">cv. AL8/78</strain>
    </source>
</reference>
<keyword evidence="3" id="KW-1185">Reference proteome</keyword>
<dbReference type="EnsemblPlants" id="AET4Gv20244800.7">
    <property type="protein sequence ID" value="AET4Gv20244800.7"/>
    <property type="gene ID" value="AET4Gv20244800"/>
</dbReference>
<dbReference type="AlphaFoldDB" id="A0A453HNK0"/>
<reference evidence="2" key="4">
    <citation type="submission" date="2019-03" db="UniProtKB">
        <authorList>
            <consortium name="EnsemblPlants"/>
        </authorList>
    </citation>
    <scope>IDENTIFICATION</scope>
</reference>
<evidence type="ECO:0000313" key="2">
    <source>
        <dbReference type="EnsemblPlants" id="AET4Gv20244800.7"/>
    </source>
</evidence>
<accession>A0A453HNK0</accession>
<dbReference type="Proteomes" id="UP000015105">
    <property type="component" value="Chromosome 4D"/>
</dbReference>
<reference evidence="2" key="5">
    <citation type="journal article" date="2021" name="G3 (Bethesda)">
        <title>Aegilops tauschii genome assembly Aet v5.0 features greater sequence contiguity and improved annotation.</title>
        <authorList>
            <person name="Wang L."/>
            <person name="Zhu T."/>
            <person name="Rodriguez J.C."/>
            <person name="Deal K.R."/>
            <person name="Dubcovsky J."/>
            <person name="McGuire P.E."/>
            <person name="Lux T."/>
            <person name="Spannagl M."/>
            <person name="Mayer K.F.X."/>
            <person name="Baldrich P."/>
            <person name="Meyers B.C."/>
            <person name="Huo N."/>
            <person name="Gu Y.Q."/>
            <person name="Zhou H."/>
            <person name="Devos K.M."/>
            <person name="Bennetzen J.L."/>
            <person name="Unver T."/>
            <person name="Budak H."/>
            <person name="Gulick P.J."/>
            <person name="Galiba G."/>
            <person name="Kalapos B."/>
            <person name="Nelson D.R."/>
            <person name="Li P."/>
            <person name="You F.M."/>
            <person name="Luo M.C."/>
            <person name="Dvorak J."/>
        </authorList>
    </citation>
    <scope>NUCLEOTIDE SEQUENCE [LARGE SCALE GENOMIC DNA]</scope>
    <source>
        <strain evidence="2">cv. AL8/78</strain>
    </source>
</reference>